<evidence type="ECO:0000313" key="1">
    <source>
        <dbReference type="EMBL" id="GIJ49388.1"/>
    </source>
</evidence>
<organism evidence="1 2">
    <name type="scientific">Virgisporangium aliadipatigenens</name>
    <dbReference type="NCBI Taxonomy" id="741659"/>
    <lineage>
        <taxon>Bacteria</taxon>
        <taxon>Bacillati</taxon>
        <taxon>Actinomycetota</taxon>
        <taxon>Actinomycetes</taxon>
        <taxon>Micromonosporales</taxon>
        <taxon>Micromonosporaceae</taxon>
        <taxon>Virgisporangium</taxon>
    </lineage>
</organism>
<keyword evidence="2" id="KW-1185">Reference proteome</keyword>
<dbReference type="Proteomes" id="UP000619260">
    <property type="component" value="Unassembled WGS sequence"/>
</dbReference>
<accession>A0A8J3YTC1</accession>
<comment type="caution">
    <text evidence="1">The sequence shown here is derived from an EMBL/GenBank/DDBJ whole genome shotgun (WGS) entry which is preliminary data.</text>
</comment>
<reference evidence="1" key="1">
    <citation type="submission" date="2021-01" db="EMBL/GenBank/DDBJ databases">
        <title>Whole genome shotgun sequence of Virgisporangium aliadipatigenens NBRC 105644.</title>
        <authorList>
            <person name="Komaki H."/>
            <person name="Tamura T."/>
        </authorList>
    </citation>
    <scope>NUCLEOTIDE SEQUENCE</scope>
    <source>
        <strain evidence="1">NBRC 105644</strain>
    </source>
</reference>
<dbReference type="AlphaFoldDB" id="A0A8J3YTC1"/>
<gene>
    <name evidence="1" type="ORF">Val02_62740</name>
</gene>
<evidence type="ECO:0000313" key="2">
    <source>
        <dbReference type="Proteomes" id="UP000619260"/>
    </source>
</evidence>
<name>A0A8J3YTC1_9ACTN</name>
<proteinExistence type="predicted"/>
<dbReference type="RefSeq" id="WP_203902856.1">
    <property type="nucleotide sequence ID" value="NZ_BOPF01000026.1"/>
</dbReference>
<sequence>MPTFTISDVLHAVRRLETASSGRLIGIDLADTWRRPTVSRGVTGWPAKFAALVAMADDGTICGETPKYAVFSDQFPVCWITHDGVIVTPDGTALSPMQVRHQRQAIEALRDLARYAIGRLADLHAARNGRPDDVDNGHWADRAGVIRVADPSVPARAWWVPIDADRDEAHRRVREATGVDEPLILTAYGYGAYGRASHRLHLDVLCALNTAADRHDVPAAVVGDWLSSEAGFAASAAEIVYQFAQAYVGTFDHERHYTAVRLAESGWEQALRDLGAFEFFDTDKFNRHLFTYDVRAIANPTGMRGIIVCRRRSQ</sequence>
<protein>
    <submittedName>
        <fullName evidence="1">Uncharacterized protein</fullName>
    </submittedName>
</protein>
<dbReference type="EMBL" id="BOPF01000026">
    <property type="protein sequence ID" value="GIJ49388.1"/>
    <property type="molecule type" value="Genomic_DNA"/>
</dbReference>